<organism evidence="2 3">
    <name type="scientific">Glossina brevipalpis</name>
    <dbReference type="NCBI Taxonomy" id="37001"/>
    <lineage>
        <taxon>Eukaryota</taxon>
        <taxon>Metazoa</taxon>
        <taxon>Ecdysozoa</taxon>
        <taxon>Arthropoda</taxon>
        <taxon>Hexapoda</taxon>
        <taxon>Insecta</taxon>
        <taxon>Pterygota</taxon>
        <taxon>Neoptera</taxon>
        <taxon>Endopterygota</taxon>
        <taxon>Diptera</taxon>
        <taxon>Brachycera</taxon>
        <taxon>Muscomorpha</taxon>
        <taxon>Hippoboscoidea</taxon>
        <taxon>Glossinidae</taxon>
        <taxon>Glossina</taxon>
    </lineage>
</organism>
<feature type="transmembrane region" description="Helical" evidence="1">
    <location>
        <begin position="102"/>
        <end position="120"/>
    </location>
</feature>
<name>A0A1A9W3D4_9MUSC</name>
<evidence type="ECO:0000313" key="2">
    <source>
        <dbReference type="EnsemblMetazoa" id="GBRI004978-PA"/>
    </source>
</evidence>
<reference evidence="3" key="1">
    <citation type="submission" date="2014-03" db="EMBL/GenBank/DDBJ databases">
        <authorList>
            <person name="Aksoy S."/>
            <person name="Warren W."/>
            <person name="Wilson R.K."/>
        </authorList>
    </citation>
    <scope>NUCLEOTIDE SEQUENCE [LARGE SCALE GENOMIC DNA]</scope>
    <source>
        <strain evidence="3">IAEA</strain>
    </source>
</reference>
<proteinExistence type="predicted"/>
<dbReference type="EnsemblMetazoa" id="GBRI004978-RA">
    <property type="protein sequence ID" value="GBRI004978-PA"/>
    <property type="gene ID" value="GBRI004978"/>
</dbReference>
<keyword evidence="1" id="KW-1133">Transmembrane helix</keyword>
<feature type="transmembrane region" description="Helical" evidence="1">
    <location>
        <begin position="140"/>
        <end position="165"/>
    </location>
</feature>
<keyword evidence="1" id="KW-0812">Transmembrane</keyword>
<keyword evidence="3" id="KW-1185">Reference proteome</keyword>
<reference evidence="2" key="2">
    <citation type="submission" date="2020-05" db="UniProtKB">
        <authorList>
            <consortium name="EnsemblMetazoa"/>
        </authorList>
    </citation>
    <scope>IDENTIFICATION</scope>
    <source>
        <strain evidence="2">IAEA</strain>
    </source>
</reference>
<keyword evidence="1" id="KW-0472">Membrane</keyword>
<evidence type="ECO:0000256" key="1">
    <source>
        <dbReference type="SAM" id="Phobius"/>
    </source>
</evidence>
<dbReference type="VEuPathDB" id="VectorBase:GBRI004978"/>
<protein>
    <submittedName>
        <fullName evidence="2">Uncharacterized protein</fullName>
    </submittedName>
</protein>
<accession>A0A1A9W3D4</accession>
<sequence>MAEIAILAGSMPVLPVRSTRPVIHPESMDSTSNIISPSRKLTSMKSDLFLRNFLIEIMGIRLALFNIFLETRKHITSKNIVKNLIRKGPGQLRTVMPARKQSRLFCFFLLLTIATVIGAVNECGALPSGIGGWSISEKYYTLMIIGGGGDDCVVLWLLSILIYVMKMNISNTHRRFHKEMGTSLSHFRKAYRVGSNVLINLSTSSQRFYTKLLLHILRTMRSF</sequence>
<dbReference type="AlphaFoldDB" id="A0A1A9W3D4"/>
<dbReference type="Proteomes" id="UP000091820">
    <property type="component" value="Unassembled WGS sequence"/>
</dbReference>
<feature type="transmembrane region" description="Helical" evidence="1">
    <location>
        <begin position="48"/>
        <end position="69"/>
    </location>
</feature>
<evidence type="ECO:0000313" key="3">
    <source>
        <dbReference type="Proteomes" id="UP000091820"/>
    </source>
</evidence>